<keyword evidence="1" id="KW-0560">Oxidoreductase</keyword>
<dbReference type="InterPro" id="IPR036291">
    <property type="entry name" value="NAD(P)-bd_dom_sf"/>
</dbReference>
<dbReference type="SUPFAM" id="SSF51735">
    <property type="entry name" value="NAD(P)-binding Rossmann-fold domains"/>
    <property type="match status" value="1"/>
</dbReference>
<dbReference type="Gene3D" id="1.10.1040.10">
    <property type="entry name" value="N-(1-d-carboxylethyl)-l-norvaline Dehydrogenase, domain 2"/>
    <property type="match status" value="1"/>
</dbReference>
<evidence type="ECO:0000256" key="1">
    <source>
        <dbReference type="ARBA" id="ARBA00023002"/>
    </source>
</evidence>
<dbReference type="NCBIfam" id="NF002969">
    <property type="entry name" value="PRK03643.1"/>
    <property type="match status" value="1"/>
</dbReference>
<dbReference type="GO" id="GO:0005829">
    <property type="term" value="C:cytosol"/>
    <property type="evidence" value="ECO:0007669"/>
    <property type="project" value="TreeGrafter"/>
</dbReference>
<feature type="domain" description="Mannitol dehydrogenase C-terminal" evidence="4">
    <location>
        <begin position="285"/>
        <end position="484"/>
    </location>
</feature>
<dbReference type="GO" id="GO:0019592">
    <property type="term" value="P:mannitol catabolic process"/>
    <property type="evidence" value="ECO:0007669"/>
    <property type="project" value="TreeGrafter"/>
</dbReference>
<dbReference type="Gene3D" id="3.40.50.720">
    <property type="entry name" value="NAD(P)-binding Rossmann-like Domain"/>
    <property type="match status" value="1"/>
</dbReference>
<keyword evidence="6" id="KW-1185">Reference proteome</keyword>
<dbReference type="EMBL" id="CP043329">
    <property type="protein sequence ID" value="QEK53066.1"/>
    <property type="molecule type" value="Genomic_DNA"/>
</dbReference>
<dbReference type="InterPro" id="IPR008927">
    <property type="entry name" value="6-PGluconate_DH-like_C_sf"/>
</dbReference>
<dbReference type="InterPro" id="IPR013131">
    <property type="entry name" value="Mannitol_DH_N"/>
</dbReference>
<dbReference type="Pfam" id="PF08125">
    <property type="entry name" value="Mannitol_dh_C"/>
    <property type="match status" value="1"/>
</dbReference>
<reference evidence="5 6" key="1">
    <citation type="submission" date="2019-08" db="EMBL/GenBank/DDBJ databases">
        <title>Pedobacter sp. nov., isolated from Han river, South Korea.</title>
        <authorList>
            <person name="Lee D.-H."/>
            <person name="Kim Y.-S."/>
            <person name="Hwang E.-M."/>
            <person name="Le Tran T.C."/>
            <person name="Cha C.-J."/>
        </authorList>
    </citation>
    <scope>NUCLEOTIDE SEQUENCE [LARGE SCALE GENOMIC DNA]</scope>
    <source>
        <strain evidence="5 6">CJ43</strain>
    </source>
</reference>
<dbReference type="PANTHER" id="PTHR30524">
    <property type="entry name" value="MANNITOL-1-PHOSPHATE 5-DEHYDROGENASE"/>
    <property type="match status" value="1"/>
</dbReference>
<evidence type="ECO:0000259" key="4">
    <source>
        <dbReference type="Pfam" id="PF08125"/>
    </source>
</evidence>
<sequence>MQLSQSNLKDINAQVVGKPNTNIFDLPAKVLQFGTGVLLRGLPDYYIDKANKAGIFNGRVVVVKSTDTGSTKEFDEQDALYTVCVRGIENGKKIEENIINASISKVLVAGTQWQEVLDFAASPNLQVVISNTTEVGIQLVEDDVHAHPPVSFPGKLLAVLFHRYKIFNGAEDRGLVIVPTELIPDNATKLKDILLKQAKKNQLPQDFMNWMQNSNQFCNSLVDRIVPGKPDAAALENLQQELGYTDNLLTMSEVYSLWAIEGDEKVKQKLSFAEADKGVVITPDINLHRELKLRLLNGTHTLSCGVAYLAGFETVKSAMDNEDMENFIADLMKAEIALAIPYQVTTDVTDDFADKVLDRFRNPHIKHQWLSISMNYTSKLKMRVVPLLLNHYEKFTHVPQLIAFGFAAYIRFVEGKQEGDKFYGELNGTTYHINDDKAAYVNDILIKHQDNKVEAVLADNFLWGDSLAELPGFVKAVNKYYEEIKKSSVSTLLKQFKSSKAQA</sequence>
<dbReference type="PANTHER" id="PTHR30524:SF0">
    <property type="entry name" value="ALTRONATE OXIDOREDUCTASE-RELATED"/>
    <property type="match status" value="1"/>
</dbReference>
<dbReference type="RefSeq" id="WP_149075703.1">
    <property type="nucleotide sequence ID" value="NZ_CP043329.1"/>
</dbReference>
<proteinExistence type="predicted"/>
<evidence type="ECO:0000313" key="5">
    <source>
        <dbReference type="EMBL" id="QEK53066.1"/>
    </source>
</evidence>
<keyword evidence="2" id="KW-0520">NAD</keyword>
<dbReference type="Proteomes" id="UP000323653">
    <property type="component" value="Chromosome"/>
</dbReference>
<name>A0A5C0VKR0_9SPHI</name>
<dbReference type="GO" id="GO:0008926">
    <property type="term" value="F:mannitol-1-phosphate 5-dehydrogenase activity"/>
    <property type="evidence" value="ECO:0007669"/>
    <property type="project" value="TreeGrafter"/>
</dbReference>
<feature type="domain" description="Mannitol dehydrogenase N-terminal" evidence="3">
    <location>
        <begin position="29"/>
        <end position="269"/>
    </location>
</feature>
<dbReference type="KEGG" id="pej:FYC62_16320"/>
<evidence type="ECO:0000313" key="6">
    <source>
        <dbReference type="Proteomes" id="UP000323653"/>
    </source>
</evidence>
<gene>
    <name evidence="5" type="ORF">FYC62_16320</name>
</gene>
<dbReference type="SUPFAM" id="SSF48179">
    <property type="entry name" value="6-phosphogluconate dehydrogenase C-terminal domain-like"/>
    <property type="match status" value="1"/>
</dbReference>
<accession>A0A5C0VKR0</accession>
<dbReference type="InterPro" id="IPR013118">
    <property type="entry name" value="Mannitol_DH_C"/>
</dbReference>
<protein>
    <submittedName>
        <fullName evidence="5">Tagaturonate reductase</fullName>
    </submittedName>
</protein>
<evidence type="ECO:0000259" key="3">
    <source>
        <dbReference type="Pfam" id="PF01232"/>
    </source>
</evidence>
<dbReference type="InterPro" id="IPR013328">
    <property type="entry name" value="6PGD_dom2"/>
</dbReference>
<evidence type="ECO:0000256" key="2">
    <source>
        <dbReference type="ARBA" id="ARBA00023027"/>
    </source>
</evidence>
<organism evidence="5 6">
    <name type="scientific">Pedobacter aquae</name>
    <dbReference type="NCBI Taxonomy" id="2605747"/>
    <lineage>
        <taxon>Bacteria</taxon>
        <taxon>Pseudomonadati</taxon>
        <taxon>Bacteroidota</taxon>
        <taxon>Sphingobacteriia</taxon>
        <taxon>Sphingobacteriales</taxon>
        <taxon>Sphingobacteriaceae</taxon>
        <taxon>Pedobacter</taxon>
    </lineage>
</organism>
<dbReference type="AlphaFoldDB" id="A0A5C0VKR0"/>
<dbReference type="Pfam" id="PF01232">
    <property type="entry name" value="Mannitol_dh"/>
    <property type="match status" value="1"/>
</dbReference>